<evidence type="ECO:0000313" key="2">
    <source>
        <dbReference type="EMBL" id="VVT54664.1"/>
    </source>
</evidence>
<keyword evidence="1" id="KW-0472">Membrane</keyword>
<feature type="transmembrane region" description="Helical" evidence="1">
    <location>
        <begin position="187"/>
        <end position="204"/>
    </location>
</feature>
<sequence>MIRYQMPVVLLDPNTRGAAKFGIILDKDINSRICGQHDAHAETKHQYLQLRIKTNSSIKTICNINYKVIKTIKVPNVPMEEANDPIHHLVQMQVLRQKKLRVAMDLDQEVAQAVIRYGIPDENQDIYEAANEEYEEFMDQHPKIGLVLDAMEFGYQQILEYLTMFFLCVAVLLSAGYLDWRSRSCEMLYTIILCYLMIPLVLYIKRKRRYWGWGKVSMIVIE</sequence>
<keyword evidence="1" id="KW-1133">Transmembrane helix</keyword>
<name>A0A5E8BVB7_9ASCO</name>
<reference evidence="2 3" key="1">
    <citation type="submission" date="2019-09" db="EMBL/GenBank/DDBJ databases">
        <authorList>
            <person name="Brejova B."/>
        </authorList>
    </citation>
    <scope>NUCLEOTIDE SEQUENCE [LARGE SCALE GENOMIC DNA]</scope>
</reference>
<organism evidence="2 3">
    <name type="scientific">Magnusiomyces paraingens</name>
    <dbReference type="NCBI Taxonomy" id="2606893"/>
    <lineage>
        <taxon>Eukaryota</taxon>
        <taxon>Fungi</taxon>
        <taxon>Dikarya</taxon>
        <taxon>Ascomycota</taxon>
        <taxon>Saccharomycotina</taxon>
        <taxon>Dipodascomycetes</taxon>
        <taxon>Dipodascales</taxon>
        <taxon>Dipodascaceae</taxon>
        <taxon>Magnusiomyces</taxon>
    </lineage>
</organism>
<dbReference type="RefSeq" id="XP_031854795.1">
    <property type="nucleotide sequence ID" value="XM_031998904.1"/>
</dbReference>
<dbReference type="Proteomes" id="UP000398389">
    <property type="component" value="Unassembled WGS sequence"/>
</dbReference>
<accession>A0A5E8BVB7</accession>
<keyword evidence="3" id="KW-1185">Reference proteome</keyword>
<dbReference type="EMBL" id="CABVLU010000003">
    <property type="protein sequence ID" value="VVT54664.1"/>
    <property type="molecule type" value="Genomic_DNA"/>
</dbReference>
<evidence type="ECO:0000313" key="3">
    <source>
        <dbReference type="Proteomes" id="UP000398389"/>
    </source>
</evidence>
<keyword evidence="1" id="KW-0812">Transmembrane</keyword>
<dbReference type="GeneID" id="43583004"/>
<feature type="transmembrane region" description="Helical" evidence="1">
    <location>
        <begin position="158"/>
        <end position="175"/>
    </location>
</feature>
<gene>
    <name evidence="2" type="ORF">SAPINGB_P004189</name>
</gene>
<protein>
    <submittedName>
        <fullName evidence="2">Uncharacterized protein</fullName>
    </submittedName>
</protein>
<evidence type="ECO:0000256" key="1">
    <source>
        <dbReference type="SAM" id="Phobius"/>
    </source>
</evidence>
<proteinExistence type="predicted"/>
<dbReference type="AlphaFoldDB" id="A0A5E8BVB7"/>